<evidence type="ECO:0000256" key="5">
    <source>
        <dbReference type="ARBA" id="ARBA00023136"/>
    </source>
</evidence>
<dbReference type="Pfam" id="PF05504">
    <property type="entry name" value="Spore_GerAC"/>
    <property type="match status" value="1"/>
</dbReference>
<dbReference type="InterPro" id="IPR046953">
    <property type="entry name" value="Spore_GerAC-like_C"/>
</dbReference>
<feature type="domain" description="Spore germination GerAC-like C-terminal" evidence="8">
    <location>
        <begin position="265"/>
        <end position="430"/>
    </location>
</feature>
<evidence type="ECO:0000256" key="6">
    <source>
        <dbReference type="ARBA" id="ARBA00023139"/>
    </source>
</evidence>
<keyword evidence="6" id="KW-0564">Palmitate</keyword>
<evidence type="ECO:0000313" key="11">
    <source>
        <dbReference type="Proteomes" id="UP001164761"/>
    </source>
</evidence>
<feature type="domain" description="Spore germination protein N-terminal" evidence="9">
    <location>
        <begin position="53"/>
        <end position="229"/>
    </location>
</feature>
<dbReference type="Gene3D" id="3.30.300.210">
    <property type="entry name" value="Nutrient germinant receptor protein C, domain 3"/>
    <property type="match status" value="1"/>
</dbReference>
<evidence type="ECO:0000256" key="2">
    <source>
        <dbReference type="ARBA" id="ARBA00007886"/>
    </source>
</evidence>
<reference evidence="10" key="1">
    <citation type="submission" date="2022-08" db="EMBL/GenBank/DDBJ databases">
        <title>Alicyclobacillus fastidiosus DSM 17978, complete genome.</title>
        <authorList>
            <person name="Wang Q."/>
            <person name="Cai R."/>
            <person name="Wang Z."/>
        </authorList>
    </citation>
    <scope>NUCLEOTIDE SEQUENCE</scope>
    <source>
        <strain evidence="10">DSM 17978</strain>
    </source>
</reference>
<evidence type="ECO:0000259" key="9">
    <source>
        <dbReference type="Pfam" id="PF25198"/>
    </source>
</evidence>
<dbReference type="NCBIfam" id="TIGR02887">
    <property type="entry name" value="spore_ger_x_C"/>
    <property type="match status" value="1"/>
</dbReference>
<sequence length="440" mass="49130">MMARKQRMNCTGWNRSRIAVVDRVCEVPGRVWKRLCTMVWLVVTPFAMTGCYDRQELEQQAFVSVLGVDKAPDGLIDCTFRIALPVNPTGGGGGKSAEPLAGKEPVTIRAHSINEAMVLASGSIERNVTFSHLSLILFGDDLAKQGILKYVQPLIRYREFRRTVPFAVAKTSAKDCIAQFAPMLDTSSARVNDNIAVMTNRSGIGPVCRLHEFATAIENPHQDVVAPLYDINKYVTKQAELSDQSAVSYQAGQVERTGGNPVDWMGAAVFRGDKVVDYLSGHDTILLRLLEGGMNKAKIDFTSGDKSDDIGLALHKEHAPRFSVTLSRPLQIRVHVPIDADVVNIASGKDYSGNAQRYELEQMLDQKFNTQIEALLHRLLVHDQVDVIPISRYIRGQFLTYQQFDAYPWMQKMKDAKITVETDLHIRRFGVQNQPLRTKA</sequence>
<evidence type="ECO:0000256" key="7">
    <source>
        <dbReference type="ARBA" id="ARBA00023288"/>
    </source>
</evidence>
<evidence type="ECO:0000256" key="4">
    <source>
        <dbReference type="ARBA" id="ARBA00022729"/>
    </source>
</evidence>
<dbReference type="RefSeq" id="WP_268004348.1">
    <property type="nucleotide sequence ID" value="NZ_CP104067.1"/>
</dbReference>
<name>A0ABY6ZCI5_9BACL</name>
<dbReference type="Proteomes" id="UP001164761">
    <property type="component" value="Chromosome"/>
</dbReference>
<gene>
    <name evidence="10" type="ORF">NZD89_19230</name>
</gene>
<evidence type="ECO:0000259" key="8">
    <source>
        <dbReference type="Pfam" id="PF05504"/>
    </source>
</evidence>
<dbReference type="InterPro" id="IPR038501">
    <property type="entry name" value="Spore_GerAC_C_sf"/>
</dbReference>
<accession>A0ABY6ZCI5</accession>
<comment type="subcellular location">
    <subcellularLocation>
        <location evidence="1">Membrane</location>
        <topology evidence="1">Lipid-anchor</topology>
    </subcellularLocation>
</comment>
<dbReference type="PANTHER" id="PTHR35789">
    <property type="entry name" value="SPORE GERMINATION PROTEIN B3"/>
    <property type="match status" value="1"/>
</dbReference>
<keyword evidence="7" id="KW-0449">Lipoprotein</keyword>
<keyword evidence="4" id="KW-0732">Signal</keyword>
<organism evidence="10 11">
    <name type="scientific">Alicyclobacillus fastidiosus</name>
    <dbReference type="NCBI Taxonomy" id="392011"/>
    <lineage>
        <taxon>Bacteria</taxon>
        <taxon>Bacillati</taxon>
        <taxon>Bacillota</taxon>
        <taxon>Bacilli</taxon>
        <taxon>Bacillales</taxon>
        <taxon>Alicyclobacillaceae</taxon>
        <taxon>Alicyclobacillus</taxon>
    </lineage>
</organism>
<evidence type="ECO:0000256" key="1">
    <source>
        <dbReference type="ARBA" id="ARBA00004635"/>
    </source>
</evidence>
<keyword evidence="11" id="KW-1185">Reference proteome</keyword>
<protein>
    <submittedName>
        <fullName evidence="10">Ger(X)C family spore germination protein</fullName>
    </submittedName>
</protein>
<dbReference type="InterPro" id="IPR008844">
    <property type="entry name" value="Spore_GerAC-like"/>
</dbReference>
<keyword evidence="3" id="KW-0309">Germination</keyword>
<dbReference type="PANTHER" id="PTHR35789:SF1">
    <property type="entry name" value="SPORE GERMINATION PROTEIN B3"/>
    <property type="match status" value="1"/>
</dbReference>
<keyword evidence="5" id="KW-0472">Membrane</keyword>
<dbReference type="InterPro" id="IPR057336">
    <property type="entry name" value="GerAC_N"/>
</dbReference>
<dbReference type="EMBL" id="CP104067">
    <property type="protein sequence ID" value="WAH40450.1"/>
    <property type="molecule type" value="Genomic_DNA"/>
</dbReference>
<proteinExistence type="inferred from homology"/>
<dbReference type="Pfam" id="PF25198">
    <property type="entry name" value="Spore_GerAC_N"/>
    <property type="match status" value="1"/>
</dbReference>
<evidence type="ECO:0000256" key="3">
    <source>
        <dbReference type="ARBA" id="ARBA00022544"/>
    </source>
</evidence>
<comment type="similarity">
    <text evidence="2">Belongs to the GerABKC lipoprotein family.</text>
</comment>
<evidence type="ECO:0000313" key="10">
    <source>
        <dbReference type="EMBL" id="WAH40450.1"/>
    </source>
</evidence>